<proteinExistence type="predicted"/>
<dbReference type="Proteomes" id="UP000714275">
    <property type="component" value="Unassembled WGS sequence"/>
</dbReference>
<keyword evidence="1" id="KW-0812">Transmembrane</keyword>
<reference evidence="3" key="1">
    <citation type="journal article" date="2020" name="New Phytol.">
        <title>Comparative genomics reveals dynamic genome evolution in host specialist ectomycorrhizal fungi.</title>
        <authorList>
            <person name="Lofgren L.A."/>
            <person name="Nguyen N.H."/>
            <person name="Vilgalys R."/>
            <person name="Ruytinx J."/>
            <person name="Liao H.L."/>
            <person name="Branco S."/>
            <person name="Kuo A."/>
            <person name="LaButti K."/>
            <person name="Lipzen A."/>
            <person name="Andreopoulos W."/>
            <person name="Pangilinan J."/>
            <person name="Riley R."/>
            <person name="Hundley H."/>
            <person name="Na H."/>
            <person name="Barry K."/>
            <person name="Grigoriev I.V."/>
            <person name="Stajich J.E."/>
            <person name="Kennedy P.G."/>
        </authorList>
    </citation>
    <scope>NUCLEOTIDE SEQUENCE</scope>
    <source>
        <strain evidence="3">DOB743</strain>
    </source>
</reference>
<evidence type="ECO:0000313" key="4">
    <source>
        <dbReference type="Proteomes" id="UP000714275"/>
    </source>
</evidence>
<evidence type="ECO:0000313" key="3">
    <source>
        <dbReference type="EMBL" id="KAG1781022.1"/>
    </source>
</evidence>
<gene>
    <name evidence="3" type="ORF">EV702DRAFT_1077153</name>
</gene>
<name>A0A9P7D6P7_9AGAM</name>
<sequence>MNQPLLGFIIVLMQIACSWLVRGGEECGLINLKVPSLVTAVLVALITINLKFP</sequence>
<evidence type="ECO:0000256" key="2">
    <source>
        <dbReference type="SAM" id="SignalP"/>
    </source>
</evidence>
<feature type="signal peptide" evidence="2">
    <location>
        <begin position="1"/>
        <end position="23"/>
    </location>
</feature>
<dbReference type="EMBL" id="JABBWD010000007">
    <property type="protein sequence ID" value="KAG1781022.1"/>
    <property type="molecule type" value="Genomic_DNA"/>
</dbReference>
<feature type="chain" id="PRO_5040447805" evidence="2">
    <location>
        <begin position="24"/>
        <end position="53"/>
    </location>
</feature>
<organism evidence="3 4">
    <name type="scientific">Suillus placidus</name>
    <dbReference type="NCBI Taxonomy" id="48579"/>
    <lineage>
        <taxon>Eukaryota</taxon>
        <taxon>Fungi</taxon>
        <taxon>Dikarya</taxon>
        <taxon>Basidiomycota</taxon>
        <taxon>Agaricomycotina</taxon>
        <taxon>Agaricomycetes</taxon>
        <taxon>Agaricomycetidae</taxon>
        <taxon>Boletales</taxon>
        <taxon>Suillineae</taxon>
        <taxon>Suillaceae</taxon>
        <taxon>Suillus</taxon>
    </lineage>
</organism>
<keyword evidence="1" id="KW-0472">Membrane</keyword>
<dbReference type="AlphaFoldDB" id="A0A9P7D6P7"/>
<protein>
    <submittedName>
        <fullName evidence="3">Uncharacterized protein</fullName>
    </submittedName>
</protein>
<accession>A0A9P7D6P7</accession>
<evidence type="ECO:0000256" key="1">
    <source>
        <dbReference type="SAM" id="Phobius"/>
    </source>
</evidence>
<comment type="caution">
    <text evidence="3">The sequence shown here is derived from an EMBL/GenBank/DDBJ whole genome shotgun (WGS) entry which is preliminary data.</text>
</comment>
<feature type="transmembrane region" description="Helical" evidence="1">
    <location>
        <begin position="33"/>
        <end position="52"/>
    </location>
</feature>
<keyword evidence="1" id="KW-1133">Transmembrane helix</keyword>
<keyword evidence="4" id="KW-1185">Reference proteome</keyword>
<keyword evidence="2" id="KW-0732">Signal</keyword>